<name>A0A507B5G3_9PEZI</name>
<dbReference type="InterPro" id="IPR006357">
    <property type="entry name" value="HAD-SF_hydro_IIA"/>
</dbReference>
<reference evidence="2 3" key="1">
    <citation type="submission" date="2019-06" db="EMBL/GenBank/DDBJ databases">
        <title>Draft genome sequence of the filamentous fungus Phialemoniopsis curvata isolated from diesel fuel.</title>
        <authorList>
            <person name="Varaljay V.A."/>
            <person name="Lyon W.J."/>
            <person name="Crouch A.L."/>
            <person name="Drake C.E."/>
            <person name="Hollomon J.M."/>
            <person name="Nadeau L.J."/>
            <person name="Nunn H.S."/>
            <person name="Stevenson B.S."/>
            <person name="Bojanowski C.L."/>
            <person name="Crookes-Goodson W.J."/>
        </authorList>
    </citation>
    <scope>NUCLEOTIDE SEQUENCE [LARGE SCALE GENOMIC DNA]</scope>
    <source>
        <strain evidence="2 3">D216</strain>
    </source>
</reference>
<dbReference type="PANTHER" id="PTHR14269:SF57">
    <property type="entry name" value="SUPERFAMILY HYDROLASE, PUTATIVE (AFU_ORTHOLOGUE AFUA_2G02580)-RELATED"/>
    <property type="match status" value="1"/>
</dbReference>
<evidence type="ECO:0000256" key="1">
    <source>
        <dbReference type="SAM" id="MobiDB-lite"/>
    </source>
</evidence>
<dbReference type="RefSeq" id="XP_030995655.1">
    <property type="nucleotide sequence ID" value="XM_031140188.1"/>
</dbReference>
<dbReference type="Proteomes" id="UP000319257">
    <property type="component" value="Unassembled WGS sequence"/>
</dbReference>
<keyword evidence="3" id="KW-1185">Reference proteome</keyword>
<evidence type="ECO:0000313" key="2">
    <source>
        <dbReference type="EMBL" id="TPX13944.1"/>
    </source>
</evidence>
<sequence length="472" mass="50813">MKATRALRAAGRLHTAAAPTARPRSSTGLLRRPALMRGSQTKSARSSLSRPGIGAWAQTAAAGLPSRSTAGARQPYSTDKLMGHDECLVSSEAPGFAFVFDIDGVLLHVAKPIPGASETLRYLHEHNIPFILLTNGGGKPEAERVRDLGERLGVHLTTANFVQSHTPFQDLVAGPEGLGDKTILVTGSDPERTRRIAEGYGFKMVVTPADILAAQPAIWPFDPLLESAYAATARPLPKPLWEPGMADGDALRLDAMFVFNDPRDWALDIQIIVDALASRGGLLGTYSARNGRADLGPGEGWQSDGQPALYFSNADLLWSAGYHLPRFGQGAFQAAVAGVWERLTGGVALRRTVIGKPYAETYRYAERVLAEYRREVLERTAGTTVGAANGAGEELRAVYMIGDNPESDIRGANEYESEAGTEWCSVLVRTGVWSPERGGGGRMAYRPTSIADDVRAAVRWALKREGWEGPPL</sequence>
<dbReference type="Gene3D" id="3.40.50.1000">
    <property type="entry name" value="HAD superfamily/HAD-like"/>
    <property type="match status" value="2"/>
</dbReference>
<accession>A0A507B5G3</accession>
<gene>
    <name evidence="2" type="ORF">E0L32_005644</name>
</gene>
<dbReference type="InParanoid" id="A0A507B5G3"/>
<dbReference type="NCBIfam" id="TIGR01460">
    <property type="entry name" value="HAD-SF-IIA"/>
    <property type="match status" value="1"/>
</dbReference>
<dbReference type="EMBL" id="SKBQ01000030">
    <property type="protein sequence ID" value="TPX13944.1"/>
    <property type="molecule type" value="Genomic_DNA"/>
</dbReference>
<dbReference type="OrthoDB" id="270009at2759"/>
<dbReference type="GO" id="GO:0005739">
    <property type="term" value="C:mitochondrion"/>
    <property type="evidence" value="ECO:0007669"/>
    <property type="project" value="TreeGrafter"/>
</dbReference>
<dbReference type="AlphaFoldDB" id="A0A507B5G3"/>
<comment type="caution">
    <text evidence="2">The sequence shown here is derived from an EMBL/GenBank/DDBJ whole genome shotgun (WGS) entry which is preliminary data.</text>
</comment>
<organism evidence="2 3">
    <name type="scientific">Thyridium curvatum</name>
    <dbReference type="NCBI Taxonomy" id="1093900"/>
    <lineage>
        <taxon>Eukaryota</taxon>
        <taxon>Fungi</taxon>
        <taxon>Dikarya</taxon>
        <taxon>Ascomycota</taxon>
        <taxon>Pezizomycotina</taxon>
        <taxon>Sordariomycetes</taxon>
        <taxon>Sordariomycetidae</taxon>
        <taxon>Thyridiales</taxon>
        <taxon>Thyridiaceae</taxon>
        <taxon>Thyridium</taxon>
    </lineage>
</organism>
<dbReference type="InterPro" id="IPR023214">
    <property type="entry name" value="HAD_sf"/>
</dbReference>
<protein>
    <submittedName>
        <fullName evidence="2">Uncharacterized protein</fullName>
    </submittedName>
</protein>
<dbReference type="STRING" id="1093900.A0A507B5G3"/>
<dbReference type="GO" id="GO:0046474">
    <property type="term" value="P:glycerophospholipid biosynthetic process"/>
    <property type="evidence" value="ECO:0007669"/>
    <property type="project" value="TreeGrafter"/>
</dbReference>
<dbReference type="NCBIfam" id="TIGR01456">
    <property type="entry name" value="CECR5"/>
    <property type="match status" value="1"/>
</dbReference>
<proteinExistence type="predicted"/>
<dbReference type="InterPro" id="IPR036412">
    <property type="entry name" value="HAD-like_sf"/>
</dbReference>
<evidence type="ECO:0000313" key="3">
    <source>
        <dbReference type="Proteomes" id="UP000319257"/>
    </source>
</evidence>
<dbReference type="PANTHER" id="PTHR14269">
    <property type="entry name" value="CDP-DIACYLGLYCEROL--GLYCEROL-3-PHOSPHATE 3-PHOSPHATIDYLTRANSFERASE-RELATED"/>
    <property type="match status" value="1"/>
</dbReference>
<dbReference type="InterPro" id="IPR006353">
    <property type="entry name" value="HAD-SF_hydro_IIA_CECR5"/>
</dbReference>
<dbReference type="SUPFAM" id="SSF56784">
    <property type="entry name" value="HAD-like"/>
    <property type="match status" value="1"/>
</dbReference>
<feature type="compositionally biased region" description="Polar residues" evidence="1">
    <location>
        <begin position="38"/>
        <end position="49"/>
    </location>
</feature>
<dbReference type="Pfam" id="PF13344">
    <property type="entry name" value="Hydrolase_6"/>
    <property type="match status" value="1"/>
</dbReference>
<dbReference type="Pfam" id="PF13242">
    <property type="entry name" value="Hydrolase_like"/>
    <property type="match status" value="1"/>
</dbReference>
<feature type="region of interest" description="Disordered" evidence="1">
    <location>
        <begin position="1"/>
        <end position="51"/>
    </location>
</feature>
<dbReference type="InterPro" id="IPR050324">
    <property type="entry name" value="CDP-alcohol_PTase-I"/>
</dbReference>
<dbReference type="GeneID" id="41973091"/>